<evidence type="ECO:0000313" key="2">
    <source>
        <dbReference type="Proteomes" id="UP000598146"/>
    </source>
</evidence>
<sequence length="117" mass="13097">MPAETSIYAQALQAIGETAQAYEVRDDTVARYRARMRESGPLGYAEGGMSALIVQTATEHRRDCRRPDCRTCGNLREVLAVALAGARELVDHEIASMVDSNRRRPRLLPKWRRGGVR</sequence>
<evidence type="ECO:0000313" key="1">
    <source>
        <dbReference type="EMBL" id="MBG0569162.1"/>
    </source>
</evidence>
<name>A0A931CJI2_9ACTN</name>
<proteinExistence type="predicted"/>
<gene>
    <name evidence="1" type="ORF">I4J89_47920</name>
</gene>
<dbReference type="AlphaFoldDB" id="A0A931CJI2"/>
<dbReference type="EMBL" id="JADQTO010000056">
    <property type="protein sequence ID" value="MBG0569162.1"/>
    <property type="molecule type" value="Genomic_DNA"/>
</dbReference>
<reference evidence="1" key="1">
    <citation type="submission" date="2020-11" db="EMBL/GenBank/DDBJ databases">
        <title>Isolation and identification of active actinomycetes.</title>
        <authorList>
            <person name="Sun X."/>
        </authorList>
    </citation>
    <scope>NUCLEOTIDE SEQUENCE</scope>
    <source>
        <strain evidence="1">NEAU-A11</strain>
    </source>
</reference>
<protein>
    <submittedName>
        <fullName evidence="1">Uncharacterized protein</fullName>
    </submittedName>
</protein>
<comment type="caution">
    <text evidence="1">The sequence shown here is derived from an EMBL/GenBank/DDBJ whole genome shotgun (WGS) entry which is preliminary data.</text>
</comment>
<dbReference type="Proteomes" id="UP000598146">
    <property type="component" value="Unassembled WGS sequence"/>
</dbReference>
<dbReference type="RefSeq" id="WP_196420907.1">
    <property type="nucleotide sequence ID" value="NZ_JADQTO010000056.1"/>
</dbReference>
<organism evidence="1 2">
    <name type="scientific">Actinoplanes aureus</name>
    <dbReference type="NCBI Taxonomy" id="2792083"/>
    <lineage>
        <taxon>Bacteria</taxon>
        <taxon>Bacillati</taxon>
        <taxon>Actinomycetota</taxon>
        <taxon>Actinomycetes</taxon>
        <taxon>Micromonosporales</taxon>
        <taxon>Micromonosporaceae</taxon>
        <taxon>Actinoplanes</taxon>
    </lineage>
</organism>
<accession>A0A931CJI2</accession>
<keyword evidence="2" id="KW-1185">Reference proteome</keyword>